<comment type="subcellular location">
    <subcellularLocation>
        <location evidence="1">Secreted</location>
    </subcellularLocation>
</comment>
<dbReference type="InterPro" id="IPR012334">
    <property type="entry name" value="Pectin_lyas_fold"/>
</dbReference>
<dbReference type="InterPro" id="IPR055372">
    <property type="entry name" value="CBM96"/>
</dbReference>
<keyword evidence="2" id="KW-0964">Secreted</keyword>
<dbReference type="EMBL" id="JARLKY010000030">
    <property type="protein sequence ID" value="MEC0228255.1"/>
    <property type="molecule type" value="Genomic_DNA"/>
</dbReference>
<comment type="caution">
    <text evidence="5">The sequence shown here is derived from an EMBL/GenBank/DDBJ whole genome shotgun (WGS) entry which is preliminary data.</text>
</comment>
<sequence length="889" mass="94373">MILRTDYKRFISVVLIVVWLLSLTIAWLPSHVSAAGATYYIDSANGNDSNSGTSTSSPWQSLAKVNATAFQPGDQILFKAGGIWNGQLWPKGSGSAGLPIIIDQYGIGSKPIINGGGSTFSQTIANSTTAYNTGTVFLRNQQYWEINNLEVTNFNASVDNSSNANALFAGIFFVIDANESDSVFNHIYIQNCYIHDVNGYKNAGAKENGGIIGTIVGTYTTSQATVSRFNDVHIVGNTIHKVDRVAIRTAAHKTYTNDNSFGTTAAYTYGAWNTGFYIANNTMTDIGGDGIILRDTDGAVVEYNVATSFGTRVASSNAIAAIWVTVAKNSVFQYNEAYGGPVSNQDGCAYDFDYYLQNTTYQYNYSHDNPMGYMLLMGGNTNDVMRYNISQNDGLIFRHFASNETNPASMYNNVFYYDGQVNKISADTTVKSGYNFYNNIFYNTSPTNTTNWNSNIGSLGYSNNLFYEASGIHSASEPADAFKMTADPQFQNPGGAGIGLASVSAYQLQTGSPAIGAGKLISNNGGKDFFGNPVSSTIVPSIGIYEGTGVGAANPTSFTATDDSFVRDGSYAGMNQSGTTSAVVEVKADASSYSREGYFKFNFGAYTGSVSNAIITLTPTTTGAAGIQNRVELVSDNTWTEGAITWNNKPASSTVLGDYTITAGTPIQINVTSQVQAAMASGKKVSIRVYNTNPATSTNLVSYASSENSNAGLRPTLNIRAGNPVIGAVNDAFVRDGTYAGSNQAGASAATVDVKTDAVSYGREGYFQFDFNAYSGSVSNAVITLTPTTTGAAGIQNRVELVSDNTWTEGAITWNNKLASTTVLGNYTIVAGTPIQINVTSEVLAAMASGKKISIRVYCTTPAASTNLVTYASSENSNASLRPALSITP</sequence>
<dbReference type="SUPFAM" id="SSF51126">
    <property type="entry name" value="Pectin lyase-like"/>
    <property type="match status" value="1"/>
</dbReference>
<dbReference type="InterPro" id="IPR011050">
    <property type="entry name" value="Pectin_lyase_fold/virulence"/>
</dbReference>
<evidence type="ECO:0000313" key="6">
    <source>
        <dbReference type="Proteomes" id="UP001338137"/>
    </source>
</evidence>
<evidence type="ECO:0000259" key="4">
    <source>
        <dbReference type="Pfam" id="PF24517"/>
    </source>
</evidence>
<organism evidence="5 6">
    <name type="scientific">Paenibacillus alba</name>
    <dbReference type="NCBI Taxonomy" id="1197127"/>
    <lineage>
        <taxon>Bacteria</taxon>
        <taxon>Bacillati</taxon>
        <taxon>Bacillota</taxon>
        <taxon>Bacilli</taxon>
        <taxon>Bacillales</taxon>
        <taxon>Paenibacillaceae</taxon>
        <taxon>Paenibacillus</taxon>
    </lineage>
</organism>
<name>A0ABU6G2P0_9BACL</name>
<feature type="domain" description="Carbohydrate-binding module family 96" evidence="4">
    <location>
        <begin position="556"/>
        <end position="719"/>
    </location>
</feature>
<evidence type="ECO:0000256" key="1">
    <source>
        <dbReference type="ARBA" id="ARBA00004613"/>
    </source>
</evidence>
<accession>A0ABU6G2P0</accession>
<dbReference type="Pfam" id="PF24517">
    <property type="entry name" value="CBM96"/>
    <property type="match status" value="2"/>
</dbReference>
<dbReference type="RefSeq" id="WP_326072513.1">
    <property type="nucleotide sequence ID" value="NZ_JARLKY010000030.1"/>
</dbReference>
<gene>
    <name evidence="5" type="ORF">P4I72_14075</name>
</gene>
<proteinExistence type="predicted"/>
<dbReference type="Gene3D" id="2.160.20.10">
    <property type="entry name" value="Single-stranded right-handed beta-helix, Pectin lyase-like"/>
    <property type="match status" value="1"/>
</dbReference>
<keyword evidence="6" id="KW-1185">Reference proteome</keyword>
<feature type="domain" description="Carbohydrate-binding module family 96" evidence="4">
    <location>
        <begin position="728"/>
        <end position="888"/>
    </location>
</feature>
<evidence type="ECO:0000313" key="5">
    <source>
        <dbReference type="EMBL" id="MEC0228255.1"/>
    </source>
</evidence>
<protein>
    <recommendedName>
        <fullName evidence="4">Carbohydrate-binding module family 96 domain-containing protein</fullName>
    </recommendedName>
</protein>
<reference evidence="5 6" key="1">
    <citation type="submission" date="2023-03" db="EMBL/GenBank/DDBJ databases">
        <title>Bacillus Genome Sequencing.</title>
        <authorList>
            <person name="Dunlap C."/>
        </authorList>
    </citation>
    <scope>NUCLEOTIDE SEQUENCE [LARGE SCALE GENOMIC DNA]</scope>
    <source>
        <strain evidence="5 6">BD-533</strain>
    </source>
</reference>
<evidence type="ECO:0000256" key="3">
    <source>
        <dbReference type="ARBA" id="ARBA00022729"/>
    </source>
</evidence>
<evidence type="ECO:0000256" key="2">
    <source>
        <dbReference type="ARBA" id="ARBA00022525"/>
    </source>
</evidence>
<dbReference type="Proteomes" id="UP001338137">
    <property type="component" value="Unassembled WGS sequence"/>
</dbReference>
<keyword evidence="3" id="KW-0732">Signal</keyword>